<reference evidence="1 2" key="1">
    <citation type="journal article" date="2015" name="Nature">
        <title>rRNA introns, odd ribosomes, and small enigmatic genomes across a large radiation of phyla.</title>
        <authorList>
            <person name="Brown C.T."/>
            <person name="Hug L.A."/>
            <person name="Thomas B.C."/>
            <person name="Sharon I."/>
            <person name="Castelle C.J."/>
            <person name="Singh A."/>
            <person name="Wilkins M.J."/>
            <person name="Williams K.H."/>
            <person name="Banfield J.F."/>
        </authorList>
    </citation>
    <scope>NUCLEOTIDE SEQUENCE [LARGE SCALE GENOMIC DNA]</scope>
</reference>
<organism evidence="1 2">
    <name type="scientific">Candidatus Amesbacteria bacterium GW2011_GWA2_47_11</name>
    <dbReference type="NCBI Taxonomy" id="1618357"/>
    <lineage>
        <taxon>Bacteria</taxon>
        <taxon>Candidatus Amesiibacteriota</taxon>
    </lineage>
</organism>
<dbReference type="AlphaFoldDB" id="A0A0G1TM83"/>
<protein>
    <submittedName>
        <fullName evidence="1">Uncharacterized protein</fullName>
    </submittedName>
</protein>
<proteinExistence type="predicted"/>
<evidence type="ECO:0000313" key="2">
    <source>
        <dbReference type="Proteomes" id="UP000034607"/>
    </source>
</evidence>
<name>A0A0G1TM83_9BACT</name>
<sequence length="273" mass="30925">MKSREIYQVEARRVKGGKANLIAALEDARSNGEVDEAEIARLPLEELADKMRCWRIWAVTALSLANGEWSGKRAANFLREARDVIGVYYYNETVWERAKQLKTDAEGHEYQMAAEMCRDEGKYWLRVGAFLGNPLLIDKAIESFEETISLAETGTSAAALAMIERETAKRTKGQGVDFTQIRQAFTTVVDLSPRVGGWDRMAAVSWMYIKEAVFSGNFKDSLMGVRNLRIACNQLDKGWLQYPRNELLTGVMGISRRMTRGDVYAEQFEIQSK</sequence>
<accession>A0A0G1TM83</accession>
<dbReference type="EMBL" id="LCNM01000023">
    <property type="protein sequence ID" value="KKU55253.1"/>
    <property type="molecule type" value="Genomic_DNA"/>
</dbReference>
<evidence type="ECO:0000313" key="1">
    <source>
        <dbReference type="EMBL" id="KKU55253.1"/>
    </source>
</evidence>
<dbReference type="Proteomes" id="UP000034607">
    <property type="component" value="Unassembled WGS sequence"/>
</dbReference>
<comment type="caution">
    <text evidence="1">The sequence shown here is derived from an EMBL/GenBank/DDBJ whole genome shotgun (WGS) entry which is preliminary data.</text>
</comment>
<gene>
    <name evidence="1" type="ORF">UX78_C0023G0005</name>
</gene>